<accession>A0ABD0W3T6</accession>
<feature type="transmembrane region" description="Helical" evidence="8">
    <location>
        <begin position="69"/>
        <end position="89"/>
    </location>
</feature>
<gene>
    <name evidence="9" type="ORF">M5K25_000223</name>
</gene>
<sequence length="92" mass="9930">MRALFIDFCEWHDSNSSARTAIIDIISMLCIGNVDLSVLMTIASTFAAAIMTPFLTSKLASQFVAADPAGLFISTVQVVLFLVLLGAILNQY</sequence>
<dbReference type="Proteomes" id="UP001552299">
    <property type="component" value="Unassembled WGS sequence"/>
</dbReference>
<evidence type="ECO:0000313" key="10">
    <source>
        <dbReference type="Proteomes" id="UP001552299"/>
    </source>
</evidence>
<dbReference type="InterPro" id="IPR002657">
    <property type="entry name" value="BilAc:Na_symport/Acr3"/>
</dbReference>
<keyword evidence="7 8" id="KW-0472">Membrane</keyword>
<evidence type="ECO:0000256" key="5">
    <source>
        <dbReference type="ARBA" id="ARBA00022692"/>
    </source>
</evidence>
<keyword evidence="6 8" id="KW-1133">Transmembrane helix</keyword>
<dbReference type="AlphaFoldDB" id="A0ABD0W3T6"/>
<comment type="subcellular location">
    <subcellularLocation>
        <location evidence="3">Membrane</location>
        <topology evidence="3">Multi-pass membrane protein</topology>
    </subcellularLocation>
    <subcellularLocation>
        <location evidence="2">Plastid</location>
        <location evidence="2">Chloroplast envelope</location>
    </subcellularLocation>
</comment>
<keyword evidence="10" id="KW-1185">Reference proteome</keyword>
<evidence type="ECO:0000256" key="6">
    <source>
        <dbReference type="ARBA" id="ARBA00022989"/>
    </source>
</evidence>
<dbReference type="Pfam" id="PF01758">
    <property type="entry name" value="SBF"/>
    <property type="match status" value="1"/>
</dbReference>
<dbReference type="GO" id="GO:0016020">
    <property type="term" value="C:membrane"/>
    <property type="evidence" value="ECO:0007669"/>
    <property type="project" value="UniProtKB-SubCell"/>
</dbReference>
<evidence type="ECO:0000256" key="7">
    <source>
        <dbReference type="ARBA" id="ARBA00023136"/>
    </source>
</evidence>
<feature type="transmembrane region" description="Helical" evidence="8">
    <location>
        <begin position="21"/>
        <end position="49"/>
    </location>
</feature>
<organism evidence="9 10">
    <name type="scientific">Dendrobium thyrsiflorum</name>
    <name type="common">Pinecone-like raceme dendrobium</name>
    <name type="synonym">Orchid</name>
    <dbReference type="NCBI Taxonomy" id="117978"/>
    <lineage>
        <taxon>Eukaryota</taxon>
        <taxon>Viridiplantae</taxon>
        <taxon>Streptophyta</taxon>
        <taxon>Embryophyta</taxon>
        <taxon>Tracheophyta</taxon>
        <taxon>Spermatophyta</taxon>
        <taxon>Magnoliopsida</taxon>
        <taxon>Liliopsida</taxon>
        <taxon>Asparagales</taxon>
        <taxon>Orchidaceae</taxon>
        <taxon>Epidendroideae</taxon>
        <taxon>Malaxideae</taxon>
        <taxon>Dendrobiinae</taxon>
        <taxon>Dendrobium</taxon>
    </lineage>
</organism>
<dbReference type="PANTHER" id="PTHR10361:SF28">
    <property type="entry name" value="P3 PROTEIN-RELATED"/>
    <property type="match status" value="1"/>
</dbReference>
<dbReference type="PANTHER" id="PTHR10361">
    <property type="entry name" value="SODIUM-BILE ACID COTRANSPORTER"/>
    <property type="match status" value="1"/>
</dbReference>
<dbReference type="Gene3D" id="1.20.1530.20">
    <property type="match status" value="1"/>
</dbReference>
<evidence type="ECO:0000256" key="3">
    <source>
        <dbReference type="ARBA" id="ARBA00004141"/>
    </source>
</evidence>
<name>A0ABD0W3T6_DENTH</name>
<evidence type="ECO:0000256" key="2">
    <source>
        <dbReference type="ARBA" id="ARBA00004119"/>
    </source>
</evidence>
<evidence type="ECO:0000256" key="4">
    <source>
        <dbReference type="ARBA" id="ARBA00006528"/>
    </source>
</evidence>
<proteinExistence type="inferred from homology"/>
<comment type="function">
    <text evidence="1">May function as sodium-coupled metabolite transporter across the chloroplast envelope.</text>
</comment>
<dbReference type="InterPro" id="IPR004710">
    <property type="entry name" value="Bilac:Na_transpt"/>
</dbReference>
<evidence type="ECO:0000256" key="1">
    <source>
        <dbReference type="ARBA" id="ARBA00003198"/>
    </source>
</evidence>
<protein>
    <submittedName>
        <fullName evidence="9">Uncharacterized protein</fullName>
    </submittedName>
</protein>
<keyword evidence="5 8" id="KW-0812">Transmembrane</keyword>
<dbReference type="GO" id="GO:0009941">
    <property type="term" value="C:chloroplast envelope"/>
    <property type="evidence" value="ECO:0007669"/>
    <property type="project" value="UniProtKB-SubCell"/>
</dbReference>
<dbReference type="InterPro" id="IPR038770">
    <property type="entry name" value="Na+/solute_symporter_sf"/>
</dbReference>
<comment type="caution">
    <text evidence="9">The sequence shown here is derived from an EMBL/GenBank/DDBJ whole genome shotgun (WGS) entry which is preliminary data.</text>
</comment>
<evidence type="ECO:0000313" key="9">
    <source>
        <dbReference type="EMBL" id="KAL0928346.1"/>
    </source>
</evidence>
<comment type="similarity">
    <text evidence="4">Belongs to the bile acid:sodium symporter (BASS) (TC 2.A.28) family.</text>
</comment>
<evidence type="ECO:0000256" key="8">
    <source>
        <dbReference type="SAM" id="Phobius"/>
    </source>
</evidence>
<reference evidence="9 10" key="1">
    <citation type="journal article" date="2024" name="Plant Biotechnol. J.">
        <title>Dendrobium thyrsiflorum genome and its molecular insights into genes involved in important horticultural traits.</title>
        <authorList>
            <person name="Chen B."/>
            <person name="Wang J.Y."/>
            <person name="Zheng P.J."/>
            <person name="Li K.L."/>
            <person name="Liang Y.M."/>
            <person name="Chen X.F."/>
            <person name="Zhang C."/>
            <person name="Zhao X."/>
            <person name="He X."/>
            <person name="Zhang G.Q."/>
            <person name="Liu Z.J."/>
            <person name="Xu Q."/>
        </authorList>
    </citation>
    <scope>NUCLEOTIDE SEQUENCE [LARGE SCALE GENOMIC DNA]</scope>
    <source>
        <strain evidence="9">GZMU011</strain>
    </source>
</reference>
<dbReference type="EMBL" id="JANQDX010000001">
    <property type="protein sequence ID" value="KAL0928346.1"/>
    <property type="molecule type" value="Genomic_DNA"/>
</dbReference>